<comment type="caution">
    <text evidence="1">The sequence shown here is derived from an EMBL/GenBank/DDBJ whole genome shotgun (WGS) entry which is preliminary data.</text>
</comment>
<evidence type="ECO:0000313" key="1">
    <source>
        <dbReference type="EMBL" id="RUA22624.1"/>
    </source>
</evidence>
<dbReference type="AlphaFoldDB" id="A0A3S0NE51"/>
<dbReference type="EMBL" id="RXHI01000013">
    <property type="protein sequence ID" value="RUA22624.1"/>
    <property type="molecule type" value="Genomic_DNA"/>
</dbReference>
<reference evidence="1" key="1">
    <citation type="submission" date="2018-12" db="EMBL/GenBank/DDBJ databases">
        <authorList>
            <person name="Jadhav K."/>
            <person name="Kushwaha B."/>
            <person name="Jadhav I."/>
        </authorList>
    </citation>
    <scope>NUCLEOTIDE SEQUENCE [LARGE SCALE GENOMIC DNA]</scope>
    <source>
        <strain evidence="1">SBS 10</strain>
    </source>
</reference>
<accession>A0A3S0NE51</accession>
<protein>
    <submittedName>
        <fullName evidence="1">Uncharacterized protein</fullName>
    </submittedName>
</protein>
<gene>
    <name evidence="1" type="ORF">DSL92_04915</name>
</gene>
<name>A0A3S0NE51_9GAMM</name>
<organism evidence="1">
    <name type="scientific">Billgrantia gudaonensis</name>
    <dbReference type="NCBI Taxonomy" id="376427"/>
    <lineage>
        <taxon>Bacteria</taxon>
        <taxon>Pseudomonadati</taxon>
        <taxon>Pseudomonadota</taxon>
        <taxon>Gammaproteobacteria</taxon>
        <taxon>Oceanospirillales</taxon>
        <taxon>Halomonadaceae</taxon>
        <taxon>Billgrantia</taxon>
    </lineage>
</organism>
<sequence length="85" mass="9647">MTLDIPGADALVRKFFTPGLHQSIQLSNSHQTINNMTWLRVQLGEASAKIGQISNACCNPFADWIIYVSSLSEFHYQADRDRPFY</sequence>
<proteinExistence type="predicted"/>